<accession>A0AAN6SSE2</accession>
<dbReference type="EMBL" id="MU854378">
    <property type="protein sequence ID" value="KAK4040386.1"/>
    <property type="molecule type" value="Genomic_DNA"/>
</dbReference>
<dbReference type="AlphaFoldDB" id="A0AAN6SSE2"/>
<keyword evidence="2" id="KW-1185">Reference proteome</keyword>
<comment type="caution">
    <text evidence="1">The sequence shown here is derived from an EMBL/GenBank/DDBJ whole genome shotgun (WGS) entry which is preliminary data.</text>
</comment>
<organism evidence="1 2">
    <name type="scientific">Parachaetomium inaequale</name>
    <dbReference type="NCBI Taxonomy" id="2588326"/>
    <lineage>
        <taxon>Eukaryota</taxon>
        <taxon>Fungi</taxon>
        <taxon>Dikarya</taxon>
        <taxon>Ascomycota</taxon>
        <taxon>Pezizomycotina</taxon>
        <taxon>Sordariomycetes</taxon>
        <taxon>Sordariomycetidae</taxon>
        <taxon>Sordariales</taxon>
        <taxon>Chaetomiaceae</taxon>
        <taxon>Parachaetomium</taxon>
    </lineage>
</organism>
<name>A0AAN6SSE2_9PEZI</name>
<proteinExistence type="predicted"/>
<dbReference type="Proteomes" id="UP001303115">
    <property type="component" value="Unassembled WGS sequence"/>
</dbReference>
<sequence length="179" mass="19403">MAILILEPDVNGRARASIEESAARHAEVGRLLAHVNHDVDMPLLQTPQEQEALPCREPVQETTAVSAHFSAQLQALYEQLAAYHARTAASLAEAKLAPIDEEKGVAVEITHPETLPALPFVRKLRILQGSGPLDDDQALAMPDLVAPALQDPLSVGLHALAAQLQELNLRAFVTEHERT</sequence>
<protein>
    <submittedName>
        <fullName evidence="1">Uncharacterized protein</fullName>
    </submittedName>
</protein>
<reference evidence="2" key="1">
    <citation type="journal article" date="2023" name="Mol. Phylogenet. Evol.">
        <title>Genome-scale phylogeny and comparative genomics of the fungal order Sordariales.</title>
        <authorList>
            <person name="Hensen N."/>
            <person name="Bonometti L."/>
            <person name="Westerberg I."/>
            <person name="Brannstrom I.O."/>
            <person name="Guillou S."/>
            <person name="Cros-Aarteil S."/>
            <person name="Calhoun S."/>
            <person name="Haridas S."/>
            <person name="Kuo A."/>
            <person name="Mondo S."/>
            <person name="Pangilinan J."/>
            <person name="Riley R."/>
            <person name="LaButti K."/>
            <person name="Andreopoulos B."/>
            <person name="Lipzen A."/>
            <person name="Chen C."/>
            <person name="Yan M."/>
            <person name="Daum C."/>
            <person name="Ng V."/>
            <person name="Clum A."/>
            <person name="Steindorff A."/>
            <person name="Ohm R.A."/>
            <person name="Martin F."/>
            <person name="Silar P."/>
            <person name="Natvig D.O."/>
            <person name="Lalanne C."/>
            <person name="Gautier V."/>
            <person name="Ament-Velasquez S.L."/>
            <person name="Kruys A."/>
            <person name="Hutchinson M.I."/>
            <person name="Powell A.J."/>
            <person name="Barry K."/>
            <person name="Miller A.N."/>
            <person name="Grigoriev I.V."/>
            <person name="Debuchy R."/>
            <person name="Gladieux P."/>
            <person name="Hiltunen Thoren M."/>
            <person name="Johannesson H."/>
        </authorList>
    </citation>
    <scope>NUCLEOTIDE SEQUENCE [LARGE SCALE GENOMIC DNA]</scope>
    <source>
        <strain evidence="2">CBS 284.82</strain>
    </source>
</reference>
<gene>
    <name evidence="1" type="ORF">C8A01DRAFT_35620</name>
</gene>
<evidence type="ECO:0000313" key="2">
    <source>
        <dbReference type="Proteomes" id="UP001303115"/>
    </source>
</evidence>
<evidence type="ECO:0000313" key="1">
    <source>
        <dbReference type="EMBL" id="KAK4040386.1"/>
    </source>
</evidence>